<evidence type="ECO:0008006" key="10">
    <source>
        <dbReference type="Google" id="ProtNLM"/>
    </source>
</evidence>
<dbReference type="Pfam" id="PF04209">
    <property type="entry name" value="HgmA_C"/>
    <property type="match status" value="1"/>
</dbReference>
<dbReference type="GO" id="GO:0046872">
    <property type="term" value="F:metal ion binding"/>
    <property type="evidence" value="ECO:0007669"/>
    <property type="project" value="UniProtKB-KW"/>
</dbReference>
<dbReference type="PANTHER" id="PTHR11056:SF0">
    <property type="entry name" value="HOMOGENTISATE 1,2-DIOXYGENASE"/>
    <property type="match status" value="1"/>
</dbReference>
<dbReference type="Gene3D" id="2.60.120.10">
    <property type="entry name" value="Jelly Rolls"/>
    <property type="match status" value="1"/>
</dbReference>
<dbReference type="GO" id="GO:0006559">
    <property type="term" value="P:L-phenylalanine catabolic process"/>
    <property type="evidence" value="ECO:0007669"/>
    <property type="project" value="InterPro"/>
</dbReference>
<feature type="domain" description="Homogentisate 1,2-dioxygenase N-terminal" evidence="8">
    <location>
        <begin position="101"/>
        <end position="246"/>
    </location>
</feature>
<evidence type="ECO:0000259" key="7">
    <source>
        <dbReference type="Pfam" id="PF04209"/>
    </source>
</evidence>
<dbReference type="InterPro" id="IPR011051">
    <property type="entry name" value="RmlC_Cupin_sf"/>
</dbReference>
<keyword evidence="3" id="KW-0479">Metal-binding</keyword>
<dbReference type="InterPro" id="IPR046452">
    <property type="entry name" value="HgmA_N"/>
</dbReference>
<evidence type="ECO:0000256" key="4">
    <source>
        <dbReference type="ARBA" id="ARBA00022964"/>
    </source>
</evidence>
<feature type="domain" description="Homogentisate 1,2-dioxygenase C-terminal" evidence="7">
    <location>
        <begin position="253"/>
        <end position="380"/>
    </location>
</feature>
<gene>
    <name evidence="9" type="ORF">METZ01_LOCUS107625</name>
</gene>
<dbReference type="InterPro" id="IPR046451">
    <property type="entry name" value="HgmA_C"/>
</dbReference>
<comment type="similarity">
    <text evidence="2">Belongs to the homogentisate dioxygenase family.</text>
</comment>
<evidence type="ECO:0000256" key="1">
    <source>
        <dbReference type="ARBA" id="ARBA00001962"/>
    </source>
</evidence>
<dbReference type="PANTHER" id="PTHR11056">
    <property type="entry name" value="HOMOGENTISATE 1,2-DIOXYGENASE"/>
    <property type="match status" value="1"/>
</dbReference>
<protein>
    <recommendedName>
        <fullName evidence="10">Homogentisate 1,2-dioxygenase</fullName>
    </recommendedName>
</protein>
<evidence type="ECO:0000256" key="5">
    <source>
        <dbReference type="ARBA" id="ARBA00023002"/>
    </source>
</evidence>
<dbReference type="AlphaFoldDB" id="A0A381WR55"/>
<comment type="cofactor">
    <cofactor evidence="1">
        <name>Fe cation</name>
        <dbReference type="ChEBI" id="CHEBI:24875"/>
    </cofactor>
</comment>
<dbReference type="GO" id="GO:0006570">
    <property type="term" value="P:tyrosine metabolic process"/>
    <property type="evidence" value="ECO:0007669"/>
    <property type="project" value="InterPro"/>
</dbReference>
<dbReference type="SUPFAM" id="SSF51182">
    <property type="entry name" value="RmlC-like cupins"/>
    <property type="match status" value="1"/>
</dbReference>
<dbReference type="GO" id="GO:0005737">
    <property type="term" value="C:cytoplasm"/>
    <property type="evidence" value="ECO:0007669"/>
    <property type="project" value="TreeGrafter"/>
</dbReference>
<name>A0A381WR55_9ZZZZ</name>
<keyword evidence="5" id="KW-0560">Oxidoreductase</keyword>
<dbReference type="InterPro" id="IPR014710">
    <property type="entry name" value="RmlC-like_jellyroll"/>
</dbReference>
<sequence>MPFYHRQGKIPPKRHTALNKDDGSLYYEELVSREGFSSIYSNLYHLQRPTKISKVGKLIKQELTKAETKHRARHITTASLKTTGDAFSSRIPLFFNSDVIISIATVSENMDYCFRNGLADEVLYMQKGEGKLISNFGTLDCKSGNYVVIPRGVIWQLIPEGTIKLLVIESVEPIETPNRYRNRFGQLLEHSPFCERDIQVPLLQDPIEDENEVLVKVKINEGLQELTYTHHPCDLVGWDGYYFPWSISIHDFEPIVGSIHQPPPVHQTFQANGFVICSFVPRLFDFNPNAIPAPYPHSNVDSDEIIYYSRGDFMSREGIKKESITLHPMGLPHGPQPGKYKSSIGKKRTDELAVMIDTFKPLNVTKAAQEIDDEDYPLSWLD</sequence>
<keyword evidence="6" id="KW-0408">Iron</keyword>
<evidence type="ECO:0000256" key="3">
    <source>
        <dbReference type="ARBA" id="ARBA00022723"/>
    </source>
</evidence>
<evidence type="ECO:0000313" key="9">
    <source>
        <dbReference type="EMBL" id="SVA54771.1"/>
    </source>
</evidence>
<evidence type="ECO:0000259" key="8">
    <source>
        <dbReference type="Pfam" id="PF20510"/>
    </source>
</evidence>
<evidence type="ECO:0000256" key="2">
    <source>
        <dbReference type="ARBA" id="ARBA00007757"/>
    </source>
</evidence>
<dbReference type="InterPro" id="IPR005708">
    <property type="entry name" value="Homogentis_dOase"/>
</dbReference>
<reference evidence="9" key="1">
    <citation type="submission" date="2018-05" db="EMBL/GenBank/DDBJ databases">
        <authorList>
            <person name="Lanie J.A."/>
            <person name="Ng W.-L."/>
            <person name="Kazmierczak K.M."/>
            <person name="Andrzejewski T.M."/>
            <person name="Davidsen T.M."/>
            <person name="Wayne K.J."/>
            <person name="Tettelin H."/>
            <person name="Glass J.I."/>
            <person name="Rusch D."/>
            <person name="Podicherti R."/>
            <person name="Tsui H.-C.T."/>
            <person name="Winkler M.E."/>
        </authorList>
    </citation>
    <scope>NUCLEOTIDE SEQUENCE</scope>
</reference>
<dbReference type="GO" id="GO:0004411">
    <property type="term" value="F:homogentisate 1,2-dioxygenase activity"/>
    <property type="evidence" value="ECO:0007669"/>
    <property type="project" value="InterPro"/>
</dbReference>
<proteinExistence type="inferred from homology"/>
<dbReference type="Pfam" id="PF20510">
    <property type="entry name" value="HgmA_N"/>
    <property type="match status" value="1"/>
</dbReference>
<keyword evidence="4" id="KW-0223">Dioxygenase</keyword>
<dbReference type="EMBL" id="UINC01012554">
    <property type="protein sequence ID" value="SVA54771.1"/>
    <property type="molecule type" value="Genomic_DNA"/>
</dbReference>
<evidence type="ECO:0000256" key="6">
    <source>
        <dbReference type="ARBA" id="ARBA00023004"/>
    </source>
</evidence>
<organism evidence="9">
    <name type="scientific">marine metagenome</name>
    <dbReference type="NCBI Taxonomy" id="408172"/>
    <lineage>
        <taxon>unclassified sequences</taxon>
        <taxon>metagenomes</taxon>
        <taxon>ecological metagenomes</taxon>
    </lineage>
</organism>
<accession>A0A381WR55</accession>